<keyword evidence="1" id="KW-0812">Transmembrane</keyword>
<keyword evidence="2" id="KW-0732">Signal</keyword>
<dbReference type="AlphaFoldDB" id="A0A1R3H977"/>
<accession>A0A1R3H977</accession>
<keyword evidence="4" id="KW-1185">Reference proteome</keyword>
<organism evidence="3 4">
    <name type="scientific">Corchorus capsularis</name>
    <name type="common">Jute</name>
    <dbReference type="NCBI Taxonomy" id="210143"/>
    <lineage>
        <taxon>Eukaryota</taxon>
        <taxon>Viridiplantae</taxon>
        <taxon>Streptophyta</taxon>
        <taxon>Embryophyta</taxon>
        <taxon>Tracheophyta</taxon>
        <taxon>Spermatophyta</taxon>
        <taxon>Magnoliopsida</taxon>
        <taxon>eudicotyledons</taxon>
        <taxon>Gunneridae</taxon>
        <taxon>Pentapetalae</taxon>
        <taxon>rosids</taxon>
        <taxon>malvids</taxon>
        <taxon>Malvales</taxon>
        <taxon>Malvaceae</taxon>
        <taxon>Grewioideae</taxon>
        <taxon>Apeibeae</taxon>
        <taxon>Corchorus</taxon>
    </lineage>
</organism>
<evidence type="ECO:0000313" key="3">
    <source>
        <dbReference type="EMBL" id="OMO66909.1"/>
    </source>
</evidence>
<protein>
    <submittedName>
        <fullName evidence="3">Uncharacterized protein</fullName>
    </submittedName>
</protein>
<dbReference type="EMBL" id="AWWV01012469">
    <property type="protein sequence ID" value="OMO66909.1"/>
    <property type="molecule type" value="Genomic_DNA"/>
</dbReference>
<dbReference type="Proteomes" id="UP000188268">
    <property type="component" value="Unassembled WGS sequence"/>
</dbReference>
<evidence type="ECO:0000256" key="1">
    <source>
        <dbReference type="SAM" id="Phobius"/>
    </source>
</evidence>
<dbReference type="STRING" id="210143.A0A1R3H977"/>
<evidence type="ECO:0000256" key="2">
    <source>
        <dbReference type="SAM" id="SignalP"/>
    </source>
</evidence>
<evidence type="ECO:0000313" key="4">
    <source>
        <dbReference type="Proteomes" id="UP000188268"/>
    </source>
</evidence>
<reference evidence="3 4" key="1">
    <citation type="submission" date="2013-09" db="EMBL/GenBank/DDBJ databases">
        <title>Corchorus capsularis genome sequencing.</title>
        <authorList>
            <person name="Alam M."/>
            <person name="Haque M.S."/>
            <person name="Islam M.S."/>
            <person name="Emdad E.M."/>
            <person name="Islam M.M."/>
            <person name="Ahmed B."/>
            <person name="Halim A."/>
            <person name="Hossen Q.M.M."/>
            <person name="Hossain M.Z."/>
            <person name="Ahmed R."/>
            <person name="Khan M.M."/>
            <person name="Islam R."/>
            <person name="Rashid M.M."/>
            <person name="Khan S.A."/>
            <person name="Rahman M.S."/>
            <person name="Alam M."/>
        </authorList>
    </citation>
    <scope>NUCLEOTIDE SEQUENCE [LARGE SCALE GENOMIC DNA]</scope>
    <source>
        <strain evidence="4">cv. CVL-1</strain>
        <tissue evidence="3">Whole seedling</tissue>
    </source>
</reference>
<feature type="chain" id="PRO_5013363022" evidence="2">
    <location>
        <begin position="25"/>
        <end position="62"/>
    </location>
</feature>
<feature type="signal peptide" evidence="2">
    <location>
        <begin position="1"/>
        <end position="24"/>
    </location>
</feature>
<name>A0A1R3H977_COCAP</name>
<dbReference type="Gramene" id="OMO66909">
    <property type="protein sequence ID" value="OMO66909"/>
    <property type="gene ID" value="CCACVL1_20932"/>
</dbReference>
<sequence length="62" mass="6045">MAASNASFMLVIVAVSALMASAMAADAPAPSPASGSGSIVPSFVSLFVAAVMTLLFGSALRI</sequence>
<proteinExistence type="predicted"/>
<keyword evidence="1" id="KW-1133">Transmembrane helix</keyword>
<comment type="caution">
    <text evidence="3">The sequence shown here is derived from an EMBL/GenBank/DDBJ whole genome shotgun (WGS) entry which is preliminary data.</text>
</comment>
<gene>
    <name evidence="3" type="ORF">CCACVL1_20932</name>
</gene>
<keyword evidence="1" id="KW-0472">Membrane</keyword>
<feature type="transmembrane region" description="Helical" evidence="1">
    <location>
        <begin position="40"/>
        <end position="60"/>
    </location>
</feature>